<evidence type="ECO:0000256" key="2">
    <source>
        <dbReference type="ARBA" id="ARBA00022448"/>
    </source>
</evidence>
<dbReference type="InterPro" id="IPR001204">
    <property type="entry name" value="Phos_transporter"/>
</dbReference>
<dbReference type="AlphaFoldDB" id="A0A1C3EBG5"/>
<organism evidence="7 8">
    <name type="scientific">Planctopirus hydrillae</name>
    <dbReference type="NCBI Taxonomy" id="1841610"/>
    <lineage>
        <taxon>Bacteria</taxon>
        <taxon>Pseudomonadati</taxon>
        <taxon>Planctomycetota</taxon>
        <taxon>Planctomycetia</taxon>
        <taxon>Planctomycetales</taxon>
        <taxon>Planctomycetaceae</taxon>
        <taxon>Planctopirus</taxon>
    </lineage>
</organism>
<keyword evidence="4 6" id="KW-1133">Transmembrane helix</keyword>
<proteinExistence type="predicted"/>
<feature type="transmembrane region" description="Helical" evidence="6">
    <location>
        <begin position="42"/>
        <end position="62"/>
    </location>
</feature>
<keyword evidence="8" id="KW-1185">Reference proteome</keyword>
<name>A0A1C3EBG5_9PLAN</name>
<feature type="transmembrane region" description="Helical" evidence="6">
    <location>
        <begin position="208"/>
        <end position="227"/>
    </location>
</feature>
<dbReference type="GO" id="GO:0016020">
    <property type="term" value="C:membrane"/>
    <property type="evidence" value="ECO:0007669"/>
    <property type="project" value="UniProtKB-SubCell"/>
</dbReference>
<accession>A0A1C3EBG5</accession>
<keyword evidence="3 6" id="KW-0812">Transmembrane</keyword>
<dbReference type="RefSeq" id="WP_068848432.1">
    <property type="nucleotide sequence ID" value="NZ_LYDR01000108.1"/>
</dbReference>
<evidence type="ECO:0000256" key="1">
    <source>
        <dbReference type="ARBA" id="ARBA00004141"/>
    </source>
</evidence>
<keyword evidence="2" id="KW-0813">Transport</keyword>
<comment type="subcellular location">
    <subcellularLocation>
        <location evidence="1">Membrane</location>
        <topology evidence="1">Multi-pass membrane protein</topology>
    </subcellularLocation>
</comment>
<feature type="transmembrane region" description="Helical" evidence="6">
    <location>
        <begin position="82"/>
        <end position="102"/>
    </location>
</feature>
<evidence type="ECO:0000256" key="4">
    <source>
        <dbReference type="ARBA" id="ARBA00022989"/>
    </source>
</evidence>
<evidence type="ECO:0000256" key="6">
    <source>
        <dbReference type="SAM" id="Phobius"/>
    </source>
</evidence>
<evidence type="ECO:0000256" key="3">
    <source>
        <dbReference type="ARBA" id="ARBA00022692"/>
    </source>
</evidence>
<dbReference type="GO" id="GO:0005315">
    <property type="term" value="F:phosphate transmembrane transporter activity"/>
    <property type="evidence" value="ECO:0007669"/>
    <property type="project" value="InterPro"/>
</dbReference>
<evidence type="ECO:0000256" key="5">
    <source>
        <dbReference type="ARBA" id="ARBA00023136"/>
    </source>
</evidence>
<feature type="transmembrane region" description="Helical" evidence="6">
    <location>
        <begin position="298"/>
        <end position="319"/>
    </location>
</feature>
<evidence type="ECO:0000313" key="7">
    <source>
        <dbReference type="EMBL" id="ODA30583.1"/>
    </source>
</evidence>
<keyword evidence="5 6" id="KW-0472">Membrane</keyword>
<dbReference type="PANTHER" id="PTHR11101:SF80">
    <property type="entry name" value="PHOSPHATE TRANSPORTER"/>
    <property type="match status" value="1"/>
</dbReference>
<protein>
    <submittedName>
        <fullName evidence="7">Phosphate permease</fullName>
    </submittedName>
</protein>
<dbReference type="GO" id="GO:0035435">
    <property type="term" value="P:phosphate ion transmembrane transport"/>
    <property type="evidence" value="ECO:0007669"/>
    <property type="project" value="TreeGrafter"/>
</dbReference>
<dbReference type="Proteomes" id="UP000094828">
    <property type="component" value="Unassembled WGS sequence"/>
</dbReference>
<dbReference type="Pfam" id="PF01384">
    <property type="entry name" value="PHO4"/>
    <property type="match status" value="2"/>
</dbReference>
<gene>
    <name evidence="7" type="ORF">A6X21_05855</name>
</gene>
<reference evidence="7 8" key="1">
    <citation type="submission" date="2016-05" db="EMBL/GenBank/DDBJ databases">
        <title>Genomic and physiological characterization of Planctopirus sp. isolated from fresh water lake.</title>
        <authorList>
            <person name="Subhash Y."/>
            <person name="Ramana C."/>
        </authorList>
    </citation>
    <scope>NUCLEOTIDE SEQUENCE [LARGE SCALE GENOMIC DNA]</scope>
    <source>
        <strain evidence="7 8">JC280</strain>
    </source>
</reference>
<comment type="caution">
    <text evidence="7">The sequence shown here is derived from an EMBL/GenBank/DDBJ whole genome shotgun (WGS) entry which is preliminary data.</text>
</comment>
<feature type="transmembrane region" description="Helical" evidence="6">
    <location>
        <begin position="135"/>
        <end position="157"/>
    </location>
</feature>
<sequence length="322" mass="32936">MLTILLILAVGFVAFTNGANANFKGVASLYGSGTATLRQALYWGTATTLAGSMASIFLAEGLLKAFSGKGIVPEELVQSPSFLSAVAVGAACTSFLATRLGFPVSTTHALVGAMTGAGLAGSGTNVEFSVLGKTFLYPLFFSPGVAVLVGGMVYLTLKFCHLAPDHRTRTLDVLHYASAGAASFARGLNDTPKMVALLLVLPELNQTTGFYGGYLGIAVLIALGGLLDADKVAETLGKRVTAMNPGQGFAASLTTAFLVTTASFHSLPVSTTHVSVGSLLGIGITTGQAKWRTVGEILLAWVSTVPVGAALGALAYAVISRI</sequence>
<dbReference type="EMBL" id="LYDR01000108">
    <property type="protein sequence ID" value="ODA30583.1"/>
    <property type="molecule type" value="Genomic_DNA"/>
</dbReference>
<dbReference type="PANTHER" id="PTHR11101">
    <property type="entry name" value="PHOSPHATE TRANSPORTER"/>
    <property type="match status" value="1"/>
</dbReference>
<evidence type="ECO:0000313" key="8">
    <source>
        <dbReference type="Proteomes" id="UP000094828"/>
    </source>
</evidence>
<feature type="transmembrane region" description="Helical" evidence="6">
    <location>
        <begin position="248"/>
        <end position="267"/>
    </location>
</feature>
<dbReference type="STRING" id="1841610.A6X21_05855"/>